<accession>A0A077K2C3</accession>
<evidence type="ECO:0000313" key="1">
    <source>
        <dbReference type="EMBL" id="BAP25648.1"/>
    </source>
</evidence>
<geneLocation type="plasmid" evidence="1">
    <name>pCB111</name>
</geneLocation>
<dbReference type="AlphaFoldDB" id="A0A077K2C3"/>
<reference evidence="1" key="1">
    <citation type="submission" date="2013-09" db="EMBL/GenBank/DDBJ databases">
        <title>Analysis of type B2 neurotoxin-encoding plasmid in Clostridium botulinum.</title>
        <authorList>
            <person name="Hosomi K."/>
            <person name="Sakaguchi Y."/>
            <person name="Gotoh K."/>
            <person name="Nakamura K."/>
            <person name="Kohda T."/>
            <person name="Mukamoto M."/>
            <person name="Iida T."/>
            <person name="Kozaki S."/>
        </authorList>
    </citation>
    <scope>NUCLEOTIDE SEQUENCE</scope>
    <source>
        <strain evidence="1">111</strain>
        <plasmid evidence="1">pCB111</plasmid>
    </source>
</reference>
<keyword evidence="1" id="KW-0614">Plasmid</keyword>
<proteinExistence type="predicted"/>
<protein>
    <submittedName>
        <fullName evidence="1">Uncharacterized protein</fullName>
    </submittedName>
</protein>
<sequence>MKYKMTLGDFGCEMLKPSEIKFWIENEIGEYDTKSARAEEWCDNASVGDVYDDDFIHIEVTD</sequence>
<name>A0A077K2C3_CLOBO</name>
<dbReference type="EMBL" id="AB855771">
    <property type="protein sequence ID" value="BAP25648.1"/>
    <property type="molecule type" value="Genomic_DNA"/>
</dbReference>
<dbReference type="RefSeq" id="WP_032072397.1">
    <property type="nucleotide sequence ID" value="NC_025146.1"/>
</dbReference>
<organism evidence="1">
    <name type="scientific">Clostridium botulinum</name>
    <dbReference type="NCBI Taxonomy" id="1491"/>
    <lineage>
        <taxon>Bacteria</taxon>
        <taxon>Bacillati</taxon>
        <taxon>Bacillota</taxon>
        <taxon>Clostridia</taxon>
        <taxon>Eubacteriales</taxon>
        <taxon>Clostridiaceae</taxon>
        <taxon>Clostridium</taxon>
    </lineage>
</organism>